<evidence type="ECO:0000313" key="3">
    <source>
        <dbReference type="Proteomes" id="UP000360750"/>
    </source>
</evidence>
<protein>
    <submittedName>
        <fullName evidence="2">Uncharacterized protein</fullName>
    </submittedName>
</protein>
<dbReference type="Proteomes" id="UP000360750">
    <property type="component" value="Unassembled WGS sequence"/>
</dbReference>
<feature type="region of interest" description="Disordered" evidence="1">
    <location>
        <begin position="1"/>
        <end position="29"/>
    </location>
</feature>
<sequence>MQTNKDPVIQATCRPRETAGPGPSGGTRDIARAGVDARLGWWTDAVEKGGRGDYAAALAALDGVVAGIRAAHGSAAPRGVDAAVLSLCLSTRASLLRQGGRHDRAIGVDGRALAVVADMWPDPESGRRRFDPSRAAVADALVGLAADNLGLLRFGASRRLLERARGLFAGDTGNEDENWLTFSRCRLRWEWVSAELGLYSGDVAAGLVHAEAGAGLVGRLSEHSTVPVRHRVKTELILAAAEAGMGRREDAVARARHVVVTAGQEGLLPLEWAAWSLLSGLGDVSPQEEQRYGHLRATLVGKGMPLRSGDDG</sequence>
<organism evidence="2 3">
    <name type="scientific">Gordonia paraffinivorans</name>
    <dbReference type="NCBI Taxonomy" id="175628"/>
    <lineage>
        <taxon>Bacteria</taxon>
        <taxon>Bacillati</taxon>
        <taxon>Actinomycetota</taxon>
        <taxon>Actinomycetes</taxon>
        <taxon>Mycobacteriales</taxon>
        <taxon>Gordoniaceae</taxon>
        <taxon>Gordonia</taxon>
    </lineage>
</organism>
<reference evidence="2 3" key="1">
    <citation type="submission" date="2019-02" db="EMBL/GenBank/DDBJ databases">
        <authorList>
            <consortium name="Pathogen Informatics"/>
        </authorList>
    </citation>
    <scope>NUCLEOTIDE SEQUENCE [LARGE SCALE GENOMIC DNA]</scope>
    <source>
        <strain evidence="2 3">3012STDY6756503</strain>
    </source>
</reference>
<dbReference type="EMBL" id="CAACYD010000007">
    <property type="protein sequence ID" value="VFA90349.1"/>
    <property type="molecule type" value="Genomic_DNA"/>
</dbReference>
<accession>A0ABD7V7G1</accession>
<comment type="caution">
    <text evidence="2">The sequence shown here is derived from an EMBL/GenBank/DDBJ whole genome shotgun (WGS) entry which is preliminary data.</text>
</comment>
<proteinExistence type="predicted"/>
<dbReference type="AlphaFoldDB" id="A0ABD7V7G1"/>
<name>A0ABD7V7G1_9ACTN</name>
<gene>
    <name evidence="2" type="ORF">NCTC8139_03932</name>
</gene>
<evidence type="ECO:0000313" key="2">
    <source>
        <dbReference type="EMBL" id="VFA90349.1"/>
    </source>
</evidence>
<evidence type="ECO:0000256" key="1">
    <source>
        <dbReference type="SAM" id="MobiDB-lite"/>
    </source>
</evidence>